<evidence type="ECO:0000313" key="1">
    <source>
        <dbReference type="EMBL" id="KAF6220409.1"/>
    </source>
</evidence>
<dbReference type="RefSeq" id="XP_037149844.1">
    <property type="nucleotide sequence ID" value="XM_037293766.1"/>
</dbReference>
<dbReference type="GeneID" id="59331253"/>
<organism evidence="1 2">
    <name type="scientific">Letharia lupina</name>
    <dbReference type="NCBI Taxonomy" id="560253"/>
    <lineage>
        <taxon>Eukaryota</taxon>
        <taxon>Fungi</taxon>
        <taxon>Dikarya</taxon>
        <taxon>Ascomycota</taxon>
        <taxon>Pezizomycotina</taxon>
        <taxon>Lecanoromycetes</taxon>
        <taxon>OSLEUM clade</taxon>
        <taxon>Lecanoromycetidae</taxon>
        <taxon>Lecanorales</taxon>
        <taxon>Lecanorineae</taxon>
        <taxon>Parmeliaceae</taxon>
        <taxon>Letharia</taxon>
    </lineage>
</organism>
<dbReference type="EMBL" id="JACCJB010000016">
    <property type="protein sequence ID" value="KAF6220409.1"/>
    <property type="molecule type" value="Genomic_DNA"/>
</dbReference>
<accession>A0A8H6CBJ2</accession>
<reference evidence="1 2" key="1">
    <citation type="journal article" date="2020" name="Genomics">
        <title>Complete, high-quality genomes from long-read metagenomic sequencing of two wolf lichen thalli reveals enigmatic genome architecture.</title>
        <authorList>
            <person name="McKenzie S.K."/>
            <person name="Walston R.F."/>
            <person name="Allen J.L."/>
        </authorList>
    </citation>
    <scope>NUCLEOTIDE SEQUENCE [LARGE SCALE GENOMIC DNA]</scope>
    <source>
        <strain evidence="1">WasteWater1</strain>
    </source>
</reference>
<comment type="caution">
    <text evidence="1">The sequence shown here is derived from an EMBL/GenBank/DDBJ whole genome shotgun (WGS) entry which is preliminary data.</text>
</comment>
<keyword evidence="2" id="KW-1185">Reference proteome</keyword>
<protein>
    <submittedName>
        <fullName evidence="1">Uncharacterized protein</fullName>
    </submittedName>
</protein>
<dbReference type="Proteomes" id="UP000593566">
    <property type="component" value="Unassembled WGS sequence"/>
</dbReference>
<evidence type="ECO:0000313" key="2">
    <source>
        <dbReference type="Proteomes" id="UP000593566"/>
    </source>
</evidence>
<proteinExistence type="predicted"/>
<name>A0A8H6CBJ2_9LECA</name>
<sequence length="501" mass="56834">MKQFTAYKLTHTLQTYLGMVMNNGEPRFRLDPCIPNYLIDTEEIQVSAKHPSSLSEEALVALFTSCVLDCRLPQFRNPNDPDVKRLKANIYGCCDTQIDIAFMKSNIGALLRLDLEQAAAVVISAIRNDDGIANRSEIVQSLLKEINPKVLSHSCMWFEYANMDSAITIQARKFSHIVTQTRHIIQDKHMVEMAECPDWQCLLPLLLRIRRCSPRSRCLFIPEWIFREANATPPSEFCIWDKRGRVAAGHEPILAPASDSIVLTRKEFRRVQRRLLRYFRFWDPTFRLRQDIKNLEANVIYGTELIRSQVLPSDDTLVVAHYFFALQRRLQRKVVSNLQWTSFLQKGESGNIVQNNPEIPTTFEERLSSLSGQSGVSLSGSLLPQIDQCCLLMESYVKVYGNGDRKNLVFVRGVSGGSGRGAVDDYNLLCDILNTLCGKAKEEGVKMPGPVRKFLAKDIMAWNEAFGDDAFAGGRVPGWEPWLAERREKGILQGIEALSIE</sequence>
<dbReference type="AlphaFoldDB" id="A0A8H6CBJ2"/>
<gene>
    <name evidence="1" type="ORF">HO133_002841</name>
</gene>